<dbReference type="FunFam" id="3.40.605.10:FF:000007">
    <property type="entry name" value="NAD/NADP-dependent betaine aldehyde dehydrogenase"/>
    <property type="match status" value="1"/>
</dbReference>
<dbReference type="RefSeq" id="WP_035380238.1">
    <property type="nucleotide sequence ID" value="NZ_JACAOJ010000001.1"/>
</dbReference>
<comment type="similarity">
    <text evidence="1 4">Belongs to the aldehyde dehydrogenase family.</text>
</comment>
<dbReference type="SUPFAM" id="SSF53720">
    <property type="entry name" value="ALDH-like"/>
    <property type="match status" value="1"/>
</dbReference>
<evidence type="ECO:0000259" key="5">
    <source>
        <dbReference type="Pfam" id="PF00171"/>
    </source>
</evidence>
<dbReference type="Proteomes" id="UP000029448">
    <property type="component" value="Unassembled WGS sequence"/>
</dbReference>
<name>A0A095B264_9PROT</name>
<dbReference type="InterPro" id="IPR016161">
    <property type="entry name" value="Ald_DH/histidinol_DH"/>
</dbReference>
<dbReference type="InterPro" id="IPR015590">
    <property type="entry name" value="Aldehyde_DH_dom"/>
</dbReference>
<dbReference type="EC" id="1.2.1.3" evidence="6"/>
<dbReference type="GO" id="GO:0004029">
    <property type="term" value="F:aldehyde dehydrogenase (NAD+) activity"/>
    <property type="evidence" value="ECO:0007669"/>
    <property type="project" value="UniProtKB-EC"/>
</dbReference>
<comment type="caution">
    <text evidence="6">The sequence shown here is derived from an EMBL/GenBank/DDBJ whole genome shotgun (WGS) entry which is preliminary data.</text>
</comment>
<evidence type="ECO:0000256" key="3">
    <source>
        <dbReference type="PROSITE-ProRule" id="PRU10007"/>
    </source>
</evidence>
<dbReference type="AlphaFoldDB" id="A0A095B264"/>
<accession>A0A095B264</accession>
<dbReference type="Gene3D" id="3.40.605.10">
    <property type="entry name" value="Aldehyde Dehydrogenase, Chain A, domain 1"/>
    <property type="match status" value="1"/>
</dbReference>
<reference evidence="6 7" key="1">
    <citation type="submission" date="2014-06" db="EMBL/GenBank/DDBJ databases">
        <title>Functional and comparative genomic analyses of the Drosophila gut microbiota identify candidate symbiosis factors.</title>
        <authorList>
            <person name="Newell P.D."/>
            <person name="Chaston J.M."/>
            <person name="Douglas A.E."/>
        </authorList>
    </citation>
    <scope>NUCLEOTIDE SEQUENCE [LARGE SCALE GENOMIC DNA]</scope>
    <source>
        <strain evidence="6 7">DmCS_006</strain>
    </source>
</reference>
<sequence>MVEVFILPQVRDFMNRLNGQFINGKTVVSQQDEVITTTNPATDEVIAHVATATSGDIDYAVDSAYRAFHGGWADVSPAQRGLLLNRLADLMIAHREELAQIETLTSGKLITLSRAFEVDYAVSFLRYYAGWTTRIEGKTVALSLPSANGEKYTGLTLREPLGVVAGIVPWNFSIMIAVWKFGAALACGCTAVIKPSEVTPLTMLRVAELAIEAGIPPGVLNVINGPGQQVGHALTTHPKIAKVTFTGGMETGAIIGTAALQSGFKRVTLELGGKNAAGFLPDVSPEKTVEGIIEAGFLNSGQVCASAERYYVHRSLINDVAEQLGKRLATLTPGNPMDDESRFGPLANRSHFNKVIGYFTRARDQNLTFIHGGGAFDLPGCYIQPTAVLARSENDELMRQEVFGPVASLLAYDSVDELLTLMNDSPYGLAASLWTNNLSQALRLIPRVEAGTVWVNMHNYIDPAMPFGGTKGSGIGREFGSAFIDHFTEIKSVIMRY</sequence>
<dbReference type="Gene3D" id="3.40.309.10">
    <property type="entry name" value="Aldehyde Dehydrogenase, Chain A, domain 2"/>
    <property type="match status" value="1"/>
</dbReference>
<dbReference type="Pfam" id="PF00171">
    <property type="entry name" value="Aldedh"/>
    <property type="match status" value="1"/>
</dbReference>
<feature type="active site" evidence="3">
    <location>
        <position position="270"/>
    </location>
</feature>
<evidence type="ECO:0000313" key="7">
    <source>
        <dbReference type="Proteomes" id="UP000029448"/>
    </source>
</evidence>
<gene>
    <name evidence="6" type="ORF">AtDm6_1947</name>
</gene>
<dbReference type="PROSITE" id="PS00687">
    <property type="entry name" value="ALDEHYDE_DEHYDR_GLU"/>
    <property type="match status" value="1"/>
</dbReference>
<dbReference type="EMBL" id="JOKM01000071">
    <property type="protein sequence ID" value="KGB23078.1"/>
    <property type="molecule type" value="Genomic_DNA"/>
</dbReference>
<protein>
    <submittedName>
        <fullName evidence="6">Aldehyde dehydrogenase</fullName>
        <ecNumber evidence="6">1.2.1.3</ecNumber>
    </submittedName>
</protein>
<feature type="domain" description="Aldehyde dehydrogenase" evidence="5">
    <location>
        <begin position="29"/>
        <end position="493"/>
    </location>
</feature>
<dbReference type="InterPro" id="IPR016163">
    <property type="entry name" value="Ald_DH_C"/>
</dbReference>
<dbReference type="STRING" id="104102.AtDm6_1947"/>
<dbReference type="InterPro" id="IPR016162">
    <property type="entry name" value="Ald_DH_N"/>
</dbReference>
<evidence type="ECO:0000256" key="1">
    <source>
        <dbReference type="ARBA" id="ARBA00009986"/>
    </source>
</evidence>
<dbReference type="GeneID" id="89478016"/>
<keyword evidence="2 4" id="KW-0560">Oxidoreductase</keyword>
<keyword evidence="7" id="KW-1185">Reference proteome</keyword>
<evidence type="ECO:0000256" key="4">
    <source>
        <dbReference type="RuleBase" id="RU003345"/>
    </source>
</evidence>
<evidence type="ECO:0000313" key="6">
    <source>
        <dbReference type="EMBL" id="KGB23078.1"/>
    </source>
</evidence>
<dbReference type="PATRIC" id="fig|104102.7.peg.1925"/>
<organism evidence="6 7">
    <name type="scientific">Acetobacter tropicalis</name>
    <dbReference type="NCBI Taxonomy" id="104102"/>
    <lineage>
        <taxon>Bacteria</taxon>
        <taxon>Pseudomonadati</taxon>
        <taxon>Pseudomonadota</taxon>
        <taxon>Alphaproteobacteria</taxon>
        <taxon>Acetobacterales</taxon>
        <taxon>Acetobacteraceae</taxon>
        <taxon>Acetobacter</taxon>
    </lineage>
</organism>
<dbReference type="InterPro" id="IPR029510">
    <property type="entry name" value="Ald_DH_CS_GLU"/>
</dbReference>
<dbReference type="PANTHER" id="PTHR11699">
    <property type="entry name" value="ALDEHYDE DEHYDROGENASE-RELATED"/>
    <property type="match status" value="1"/>
</dbReference>
<evidence type="ECO:0000256" key="2">
    <source>
        <dbReference type="ARBA" id="ARBA00023002"/>
    </source>
</evidence>
<proteinExistence type="inferred from homology"/>